<protein>
    <submittedName>
        <fullName evidence="3">Unannotated protein</fullName>
    </submittedName>
</protein>
<feature type="transmembrane region" description="Helical" evidence="1">
    <location>
        <begin position="21"/>
        <end position="40"/>
    </location>
</feature>
<evidence type="ECO:0000256" key="1">
    <source>
        <dbReference type="SAM" id="Phobius"/>
    </source>
</evidence>
<feature type="transmembrane region" description="Helical" evidence="1">
    <location>
        <begin position="108"/>
        <end position="136"/>
    </location>
</feature>
<keyword evidence="1" id="KW-0472">Membrane</keyword>
<reference evidence="3" key="1">
    <citation type="submission" date="2020-05" db="EMBL/GenBank/DDBJ databases">
        <authorList>
            <person name="Chiriac C."/>
            <person name="Salcher M."/>
            <person name="Ghai R."/>
            <person name="Kavagutti S V."/>
        </authorList>
    </citation>
    <scope>NUCLEOTIDE SEQUENCE</scope>
</reference>
<feature type="transmembrane region" description="Helical" evidence="1">
    <location>
        <begin position="81"/>
        <end position="102"/>
    </location>
</feature>
<dbReference type="InterPro" id="IPR058581">
    <property type="entry name" value="TM_HPP"/>
</dbReference>
<dbReference type="EMBL" id="CAFBPD010000096">
    <property type="protein sequence ID" value="CAB5006233.1"/>
    <property type="molecule type" value="Genomic_DNA"/>
</dbReference>
<feature type="transmembrane region" description="Helical" evidence="1">
    <location>
        <begin position="52"/>
        <end position="69"/>
    </location>
</feature>
<accession>A0A6J7PSP3</accession>
<keyword evidence="1" id="KW-0812">Transmembrane</keyword>
<feature type="domain" description="HPP transmembrane region" evidence="2">
    <location>
        <begin position="26"/>
        <end position="175"/>
    </location>
</feature>
<evidence type="ECO:0000259" key="2">
    <source>
        <dbReference type="Pfam" id="PF04982"/>
    </source>
</evidence>
<keyword evidence="1" id="KW-1133">Transmembrane helix</keyword>
<evidence type="ECO:0000313" key="3">
    <source>
        <dbReference type="EMBL" id="CAB5006233.1"/>
    </source>
</evidence>
<dbReference type="Pfam" id="PF04982">
    <property type="entry name" value="TM_HPP"/>
    <property type="match status" value="1"/>
</dbReference>
<dbReference type="AlphaFoldDB" id="A0A6J7PSP3"/>
<feature type="transmembrane region" description="Helical" evidence="1">
    <location>
        <begin position="148"/>
        <end position="169"/>
    </location>
</feature>
<sequence length="179" mass="19485">MGMIRRLGRVQPITDTTERMPVGNLVSLVFVETLGIAIILGSSRLLAGELDFIHTLLIAPMVSFVLIVAQPQLPGSRPFRVLAAYASAGIIGIGLAAFTWPITIRGIIAAAVTLFVMYLLGIFHAPACAVPFAALLLSFELLDAPRAYVILMTYTALVVVLAIMANRLLGYRSYPERWW</sequence>
<gene>
    <name evidence="3" type="ORF">UFOPK4061_00641</name>
</gene>
<proteinExistence type="predicted"/>
<organism evidence="3">
    <name type="scientific">freshwater metagenome</name>
    <dbReference type="NCBI Taxonomy" id="449393"/>
    <lineage>
        <taxon>unclassified sequences</taxon>
        <taxon>metagenomes</taxon>
        <taxon>ecological metagenomes</taxon>
    </lineage>
</organism>
<name>A0A6J7PSP3_9ZZZZ</name>